<organism evidence="1 2">
    <name type="scientific">Ancylostoma caninum</name>
    <name type="common">Dog hookworm</name>
    <dbReference type="NCBI Taxonomy" id="29170"/>
    <lineage>
        <taxon>Eukaryota</taxon>
        <taxon>Metazoa</taxon>
        <taxon>Ecdysozoa</taxon>
        <taxon>Nematoda</taxon>
        <taxon>Chromadorea</taxon>
        <taxon>Rhabditida</taxon>
        <taxon>Rhabditina</taxon>
        <taxon>Rhabditomorpha</taxon>
        <taxon>Strongyloidea</taxon>
        <taxon>Ancylostomatidae</taxon>
        <taxon>Ancylostomatinae</taxon>
        <taxon>Ancylostoma</taxon>
    </lineage>
</organism>
<dbReference type="Proteomes" id="UP000252519">
    <property type="component" value="Unassembled WGS sequence"/>
</dbReference>
<keyword evidence="2" id="KW-1185">Reference proteome</keyword>
<accession>A0A368EVP0</accession>
<dbReference type="OrthoDB" id="10523123at2759"/>
<protein>
    <recommendedName>
        <fullName evidence="3">SCP domain-containing protein</fullName>
    </recommendedName>
</protein>
<proteinExistence type="predicted"/>
<evidence type="ECO:0000313" key="1">
    <source>
        <dbReference type="EMBL" id="RCN23704.1"/>
    </source>
</evidence>
<gene>
    <name evidence="1" type="ORF">ANCCAN_30609</name>
</gene>
<dbReference type="Gene3D" id="3.40.33.10">
    <property type="entry name" value="CAP"/>
    <property type="match status" value="1"/>
</dbReference>
<dbReference type="SUPFAM" id="SSF55797">
    <property type="entry name" value="PR-1-like"/>
    <property type="match status" value="1"/>
</dbReference>
<dbReference type="AlphaFoldDB" id="A0A368EVP0"/>
<dbReference type="EMBL" id="JOJR01025150">
    <property type="protein sequence ID" value="RCN23704.1"/>
    <property type="molecule type" value="Genomic_DNA"/>
</dbReference>
<sequence length="115" mass="13086">MNKTCNATVTTREFLNKFWDEVKLVDLSATQNYGNNYRHFAHMANAKNKGFACTYRACDSTNLTVLCIYDKKINSGTIYTAAANPADICKCQNNRNDCVRYLCQYEYKPGELITA</sequence>
<reference evidence="1 2" key="1">
    <citation type="submission" date="2014-10" db="EMBL/GenBank/DDBJ databases">
        <title>Draft genome of the hookworm Ancylostoma caninum.</title>
        <authorList>
            <person name="Mitreva M."/>
        </authorList>
    </citation>
    <scope>NUCLEOTIDE SEQUENCE [LARGE SCALE GENOMIC DNA]</scope>
    <source>
        <strain evidence="1 2">Baltimore</strain>
    </source>
</reference>
<name>A0A368EVP0_ANCCA</name>
<evidence type="ECO:0000313" key="2">
    <source>
        <dbReference type="Proteomes" id="UP000252519"/>
    </source>
</evidence>
<dbReference type="InterPro" id="IPR035940">
    <property type="entry name" value="CAP_sf"/>
</dbReference>
<comment type="caution">
    <text evidence="1">The sequence shown here is derived from an EMBL/GenBank/DDBJ whole genome shotgun (WGS) entry which is preliminary data.</text>
</comment>
<evidence type="ECO:0008006" key="3">
    <source>
        <dbReference type="Google" id="ProtNLM"/>
    </source>
</evidence>